<evidence type="ECO:0000259" key="1">
    <source>
        <dbReference type="Pfam" id="PF21180"/>
    </source>
</evidence>
<dbReference type="PANTHER" id="PTHR10848:SF3">
    <property type="entry name" value="MEIOTIC RECOMBINATION PROTEIN SPO11-1"/>
    <property type="match status" value="1"/>
</dbReference>
<name>A0AAV3NVG5_LITER</name>
<dbReference type="EMBL" id="BAABME010000348">
    <property type="protein sequence ID" value="GAA0141995.1"/>
    <property type="molecule type" value="Genomic_DNA"/>
</dbReference>
<dbReference type="GO" id="GO:0042138">
    <property type="term" value="P:meiotic DNA double-strand break formation"/>
    <property type="evidence" value="ECO:0007669"/>
    <property type="project" value="TreeGrafter"/>
</dbReference>
<evidence type="ECO:0000313" key="2">
    <source>
        <dbReference type="EMBL" id="GAA0141995.1"/>
    </source>
</evidence>
<reference evidence="2 3" key="1">
    <citation type="submission" date="2024-01" db="EMBL/GenBank/DDBJ databases">
        <title>The complete chloroplast genome sequence of Lithospermum erythrorhizon: insights into the phylogenetic relationship among Boraginaceae species and the maternal lineages of purple gromwells.</title>
        <authorList>
            <person name="Okada T."/>
            <person name="Watanabe K."/>
        </authorList>
    </citation>
    <scope>NUCLEOTIDE SEQUENCE [LARGE SCALE GENOMIC DNA]</scope>
</reference>
<dbReference type="Gene3D" id="3.40.1360.10">
    <property type="match status" value="1"/>
</dbReference>
<dbReference type="InterPro" id="IPR034136">
    <property type="entry name" value="TOPRIM_Topo6A/Spo11"/>
</dbReference>
<dbReference type="GO" id="GO:0000706">
    <property type="term" value="P:meiotic DNA double-strand break processing"/>
    <property type="evidence" value="ECO:0007669"/>
    <property type="project" value="TreeGrafter"/>
</dbReference>
<dbReference type="GO" id="GO:0003918">
    <property type="term" value="F:DNA topoisomerase type II (double strand cut, ATP-hydrolyzing) activity"/>
    <property type="evidence" value="ECO:0007669"/>
    <property type="project" value="InterPro"/>
</dbReference>
<comment type="caution">
    <text evidence="2">The sequence shown here is derived from an EMBL/GenBank/DDBJ whole genome shotgun (WGS) entry which is preliminary data.</text>
</comment>
<keyword evidence="3" id="KW-1185">Reference proteome</keyword>
<protein>
    <submittedName>
        <fullName evidence="2">Endodeoxyribonuclease</fullName>
    </submittedName>
</protein>
<dbReference type="Pfam" id="PF21180">
    <property type="entry name" value="TOP6A-Spo11_Toprim"/>
    <property type="match status" value="1"/>
</dbReference>
<organism evidence="2 3">
    <name type="scientific">Lithospermum erythrorhizon</name>
    <name type="common">Purple gromwell</name>
    <name type="synonym">Lithospermum officinale var. erythrorhizon</name>
    <dbReference type="NCBI Taxonomy" id="34254"/>
    <lineage>
        <taxon>Eukaryota</taxon>
        <taxon>Viridiplantae</taxon>
        <taxon>Streptophyta</taxon>
        <taxon>Embryophyta</taxon>
        <taxon>Tracheophyta</taxon>
        <taxon>Spermatophyta</taxon>
        <taxon>Magnoliopsida</taxon>
        <taxon>eudicotyledons</taxon>
        <taxon>Gunneridae</taxon>
        <taxon>Pentapetalae</taxon>
        <taxon>asterids</taxon>
        <taxon>lamiids</taxon>
        <taxon>Boraginales</taxon>
        <taxon>Boraginaceae</taxon>
        <taxon>Boraginoideae</taxon>
        <taxon>Lithospermeae</taxon>
        <taxon>Lithospermum</taxon>
    </lineage>
</organism>
<gene>
    <name evidence="2" type="ORF">LIER_03006</name>
</gene>
<dbReference type="Proteomes" id="UP001454036">
    <property type="component" value="Unassembled WGS sequence"/>
</dbReference>
<dbReference type="SUPFAM" id="SSF56726">
    <property type="entry name" value="DNA topoisomerase IV, alpha subunit"/>
    <property type="match status" value="1"/>
</dbReference>
<dbReference type="AlphaFoldDB" id="A0AAV3NVG5"/>
<dbReference type="GO" id="GO:0000228">
    <property type="term" value="C:nuclear chromosome"/>
    <property type="evidence" value="ECO:0007669"/>
    <property type="project" value="TreeGrafter"/>
</dbReference>
<dbReference type="PANTHER" id="PTHR10848">
    <property type="entry name" value="MEIOTIC RECOMBINATION PROTEIN SPO11"/>
    <property type="match status" value="1"/>
</dbReference>
<proteinExistence type="predicted"/>
<dbReference type="InterPro" id="IPR036078">
    <property type="entry name" value="Spo11/TopoVI_A_sf"/>
</dbReference>
<feature type="domain" description="Topoisomerase 6 subunit A/Spo11 TOPRIM" evidence="1">
    <location>
        <begin position="2"/>
        <end position="124"/>
    </location>
</feature>
<dbReference type="InterPro" id="IPR002815">
    <property type="entry name" value="Spo11/TopoVI_A"/>
</dbReference>
<dbReference type="GO" id="GO:0007131">
    <property type="term" value="P:reciprocal meiotic recombination"/>
    <property type="evidence" value="ECO:0007669"/>
    <property type="project" value="TreeGrafter"/>
</dbReference>
<evidence type="ECO:0000313" key="3">
    <source>
        <dbReference type="Proteomes" id="UP001454036"/>
    </source>
</evidence>
<accession>A0AAV3NVG5</accession>
<dbReference type="GO" id="GO:0003677">
    <property type="term" value="F:DNA binding"/>
    <property type="evidence" value="ECO:0007669"/>
    <property type="project" value="InterPro"/>
</dbReference>
<sequence>MKIHLPAYCLVNCDPYGFDILSIYRFGSLYINIPCPDSSKWHTDGKFMRVPEICWLGAFPSDAEEYCLPQQCLLHLTTVDKIRMEALLRRCYLQREAPDWRFELQLLLGRVSKVILLTLFTIDDQYDNFIIHLWLCNNLQVSPVDSSKSCLFELEPKKLIKNLVLLL</sequence>